<evidence type="ECO:0008006" key="4">
    <source>
        <dbReference type="Google" id="ProtNLM"/>
    </source>
</evidence>
<reference evidence="3" key="1">
    <citation type="submission" date="2020-04" db="EMBL/GenBank/DDBJ databases">
        <title>Description of novel Gluconacetobacter.</title>
        <authorList>
            <person name="Sombolestani A."/>
        </authorList>
    </citation>
    <scope>NUCLEOTIDE SEQUENCE [LARGE SCALE GENOMIC DNA]</scope>
    <source>
        <strain evidence="3">LMG 27748</strain>
    </source>
</reference>
<keyword evidence="3" id="KW-1185">Reference proteome</keyword>
<accession>A0ABR9YBR3</accession>
<sequence>MEWSSVTKPGLQRAVAGHFPDQGRQTTVEHATLDPAIITPLGHRDRDDGAG</sequence>
<protein>
    <recommendedName>
        <fullName evidence="4">Transposase</fullName>
    </recommendedName>
</protein>
<name>A0ABR9YBR3_9PROT</name>
<gene>
    <name evidence="2" type="ORF">HKD21_01735</name>
</gene>
<dbReference type="RefSeq" id="WP_186812895.1">
    <property type="nucleotide sequence ID" value="NZ_JABCQO010000001.1"/>
</dbReference>
<organism evidence="2 3">
    <name type="scientific">Gluconobacter cerevisiae</name>
    <dbReference type="NCBI Taxonomy" id="1379734"/>
    <lineage>
        <taxon>Bacteria</taxon>
        <taxon>Pseudomonadati</taxon>
        <taxon>Pseudomonadota</taxon>
        <taxon>Alphaproteobacteria</taxon>
        <taxon>Acetobacterales</taxon>
        <taxon>Acetobacteraceae</taxon>
        <taxon>Gluconobacter</taxon>
    </lineage>
</organism>
<dbReference type="Proteomes" id="UP000630952">
    <property type="component" value="Unassembled WGS sequence"/>
</dbReference>
<evidence type="ECO:0000313" key="3">
    <source>
        <dbReference type="Proteomes" id="UP000630952"/>
    </source>
</evidence>
<evidence type="ECO:0000256" key="1">
    <source>
        <dbReference type="SAM" id="MobiDB-lite"/>
    </source>
</evidence>
<dbReference type="EMBL" id="JABCQO010000001">
    <property type="protein sequence ID" value="MBF0875570.1"/>
    <property type="molecule type" value="Genomic_DNA"/>
</dbReference>
<reference evidence="2 3" key="2">
    <citation type="submission" date="2020-11" db="EMBL/GenBank/DDBJ databases">
        <title>Description of novel Gluconobacter species.</title>
        <authorList>
            <person name="Cleenwerck I."/>
            <person name="Cnockaert M."/>
            <person name="Borremans W."/>
            <person name="Wieme A.D."/>
            <person name="De Vuyst L."/>
            <person name="Vandamme P."/>
        </authorList>
    </citation>
    <scope>NUCLEOTIDE SEQUENCE [LARGE SCALE GENOMIC DNA]</scope>
    <source>
        <strain evidence="2 3">LMG 27748</strain>
    </source>
</reference>
<proteinExistence type="predicted"/>
<evidence type="ECO:0000313" key="2">
    <source>
        <dbReference type="EMBL" id="MBF0875570.1"/>
    </source>
</evidence>
<feature type="compositionally biased region" description="Basic and acidic residues" evidence="1">
    <location>
        <begin position="42"/>
        <end position="51"/>
    </location>
</feature>
<feature type="region of interest" description="Disordered" evidence="1">
    <location>
        <begin position="1"/>
        <end position="51"/>
    </location>
</feature>
<comment type="caution">
    <text evidence="2">The sequence shown here is derived from an EMBL/GenBank/DDBJ whole genome shotgun (WGS) entry which is preliminary data.</text>
</comment>